<evidence type="ECO:0000313" key="3">
    <source>
        <dbReference type="Proteomes" id="UP000499080"/>
    </source>
</evidence>
<organism evidence="2 3">
    <name type="scientific">Araneus ventricosus</name>
    <name type="common">Orbweaver spider</name>
    <name type="synonym">Epeira ventricosa</name>
    <dbReference type="NCBI Taxonomy" id="182803"/>
    <lineage>
        <taxon>Eukaryota</taxon>
        <taxon>Metazoa</taxon>
        <taxon>Ecdysozoa</taxon>
        <taxon>Arthropoda</taxon>
        <taxon>Chelicerata</taxon>
        <taxon>Arachnida</taxon>
        <taxon>Araneae</taxon>
        <taxon>Araneomorphae</taxon>
        <taxon>Entelegynae</taxon>
        <taxon>Araneoidea</taxon>
        <taxon>Araneidae</taxon>
        <taxon>Araneus</taxon>
    </lineage>
</organism>
<dbReference type="Proteomes" id="UP000499080">
    <property type="component" value="Unassembled WGS sequence"/>
</dbReference>
<dbReference type="Gene3D" id="3.30.420.10">
    <property type="entry name" value="Ribonuclease H-like superfamily/Ribonuclease H"/>
    <property type="match status" value="1"/>
</dbReference>
<keyword evidence="3" id="KW-1185">Reference proteome</keyword>
<protein>
    <submittedName>
        <fullName evidence="2">Uncharacterized protein</fullName>
    </submittedName>
</protein>
<dbReference type="InterPro" id="IPR036397">
    <property type="entry name" value="RNaseH_sf"/>
</dbReference>
<evidence type="ECO:0000313" key="2">
    <source>
        <dbReference type="EMBL" id="GBM15284.1"/>
    </source>
</evidence>
<reference evidence="2 3" key="1">
    <citation type="journal article" date="2019" name="Sci. Rep.">
        <title>Orb-weaving spider Araneus ventricosus genome elucidates the spidroin gene catalogue.</title>
        <authorList>
            <person name="Kono N."/>
            <person name="Nakamura H."/>
            <person name="Ohtoshi R."/>
            <person name="Moran D.A.P."/>
            <person name="Shinohara A."/>
            <person name="Yoshida Y."/>
            <person name="Fujiwara M."/>
            <person name="Mori M."/>
            <person name="Tomita M."/>
            <person name="Arakawa K."/>
        </authorList>
    </citation>
    <scope>NUCLEOTIDE SEQUENCE [LARGE SCALE GENOMIC DNA]</scope>
</reference>
<dbReference type="AlphaFoldDB" id="A0A4Y2DHE6"/>
<sequence>MAGFQTNCPRYRPNMPRQLSASTGTSVSRQTTYRLYSLYVRRLLFWRGIILGPRTNLTVQCGTMIDQIYQYIILQHKSCVQRYNGSNFVYMDDNAHPSYATIVDKCLEEEDITHME</sequence>
<proteinExistence type="predicted"/>
<gene>
    <name evidence="2" type="ORF">AVEN_144065_1</name>
</gene>
<dbReference type="EMBL" id="BGPR01000357">
    <property type="protein sequence ID" value="GBM15284.1"/>
    <property type="molecule type" value="Genomic_DNA"/>
</dbReference>
<dbReference type="GO" id="GO:0003676">
    <property type="term" value="F:nucleic acid binding"/>
    <property type="evidence" value="ECO:0007669"/>
    <property type="project" value="InterPro"/>
</dbReference>
<feature type="region of interest" description="Disordered" evidence="1">
    <location>
        <begin position="1"/>
        <end position="23"/>
    </location>
</feature>
<comment type="caution">
    <text evidence="2">The sequence shown here is derived from an EMBL/GenBank/DDBJ whole genome shotgun (WGS) entry which is preliminary data.</text>
</comment>
<name>A0A4Y2DHE6_ARAVE</name>
<accession>A0A4Y2DHE6</accession>
<evidence type="ECO:0000256" key="1">
    <source>
        <dbReference type="SAM" id="MobiDB-lite"/>
    </source>
</evidence>